<dbReference type="Gene3D" id="3.40.50.720">
    <property type="entry name" value="NAD(P)-binding Rossmann-like Domain"/>
    <property type="match status" value="1"/>
</dbReference>
<dbReference type="Pfam" id="PF00106">
    <property type="entry name" value="adh_short"/>
    <property type="match status" value="1"/>
</dbReference>
<organism evidence="4 5">
    <name type="scientific">Capnocytophaga ochracea</name>
    <dbReference type="NCBI Taxonomy" id="1018"/>
    <lineage>
        <taxon>Bacteria</taxon>
        <taxon>Pseudomonadati</taxon>
        <taxon>Bacteroidota</taxon>
        <taxon>Flavobacteriia</taxon>
        <taxon>Flavobacteriales</taxon>
        <taxon>Flavobacteriaceae</taxon>
        <taxon>Capnocytophaga</taxon>
    </lineage>
</organism>
<dbReference type="EC" id="1.3.1.-" evidence="4"/>
<dbReference type="EMBL" id="UYIQ01000001">
    <property type="protein sequence ID" value="VDG82455.1"/>
    <property type="molecule type" value="Genomic_DNA"/>
</dbReference>
<dbReference type="InterPro" id="IPR002347">
    <property type="entry name" value="SDR_fam"/>
</dbReference>
<sequence length="284" mass="31260">MLIGKLFLPLHKFLKRMNKTVLITGATSGIGKETALLLASKGFLVYGTARNVEGKNLPFRLLPMDVRNEASIKEAVQQILTEVGRIDILINNAGVGVTGAVEELPAEQLHNVFATNLYGAIAVIQQVLPAMRSQGSGRIINIASIAGYMGLPFRGAYSASKGALLLMSEALRMEVKSFGIEVCTISPGDYATDIASRRYHTPVNEGSPYAEVYEKQLRLMNKHVDSGGDPKEMADKILKVINAKHPKVHYKQGSFLQKFSIVLKRLLPSKSYEKMLMKHYQLTN</sequence>
<reference evidence="4 5" key="1">
    <citation type="submission" date="2018-11" db="EMBL/GenBank/DDBJ databases">
        <authorList>
            <consortium name="Pathogen Informatics"/>
        </authorList>
    </citation>
    <scope>NUCLEOTIDE SEQUENCE [LARGE SCALE GENOMIC DNA]</scope>
    <source>
        <strain evidence="4 5">NCTC11458</strain>
    </source>
</reference>
<evidence type="ECO:0000256" key="3">
    <source>
        <dbReference type="RuleBase" id="RU000363"/>
    </source>
</evidence>
<dbReference type="InterPro" id="IPR020904">
    <property type="entry name" value="Sc_DH/Rdtase_CS"/>
</dbReference>
<dbReference type="InterPro" id="IPR051911">
    <property type="entry name" value="SDR_oxidoreductase"/>
</dbReference>
<dbReference type="CDD" id="cd05374">
    <property type="entry name" value="17beta-HSD-like_SDR_c"/>
    <property type="match status" value="1"/>
</dbReference>
<accession>A0A7Z8YDP2</accession>
<dbReference type="PRINTS" id="PR00081">
    <property type="entry name" value="GDHRDH"/>
</dbReference>
<dbReference type="PRINTS" id="PR00080">
    <property type="entry name" value="SDRFAMILY"/>
</dbReference>
<gene>
    <name evidence="4" type="primary">actIII</name>
    <name evidence="4" type="ORF">NCTC11458_01761</name>
</gene>
<evidence type="ECO:0000313" key="5">
    <source>
        <dbReference type="Proteomes" id="UP000276733"/>
    </source>
</evidence>
<comment type="similarity">
    <text evidence="1 3">Belongs to the short-chain dehydrogenases/reductases (SDR) family.</text>
</comment>
<dbReference type="GO" id="GO:0016491">
    <property type="term" value="F:oxidoreductase activity"/>
    <property type="evidence" value="ECO:0007669"/>
    <property type="project" value="UniProtKB-KW"/>
</dbReference>
<proteinExistence type="inferred from homology"/>
<keyword evidence="2 4" id="KW-0560">Oxidoreductase</keyword>
<protein>
    <submittedName>
        <fullName evidence="4">NAD dependent epimerase/dehydratase family protein</fullName>
        <ecNumber evidence="4">1.3.1.-</ecNumber>
    </submittedName>
</protein>
<dbReference type="InterPro" id="IPR036291">
    <property type="entry name" value="NAD(P)-bd_dom_sf"/>
</dbReference>
<name>A0A7Z8YDP2_CAPOC</name>
<dbReference type="AlphaFoldDB" id="A0A7Z8YDP2"/>
<dbReference type="Proteomes" id="UP000276733">
    <property type="component" value="Unassembled WGS sequence"/>
</dbReference>
<evidence type="ECO:0000313" key="4">
    <source>
        <dbReference type="EMBL" id="VDG82455.1"/>
    </source>
</evidence>
<dbReference type="PANTHER" id="PTHR43976">
    <property type="entry name" value="SHORT CHAIN DEHYDROGENASE"/>
    <property type="match status" value="1"/>
</dbReference>
<dbReference type="PANTHER" id="PTHR43976:SF16">
    <property type="entry name" value="SHORT-CHAIN DEHYDROGENASE_REDUCTASE FAMILY PROTEIN"/>
    <property type="match status" value="1"/>
</dbReference>
<evidence type="ECO:0000256" key="1">
    <source>
        <dbReference type="ARBA" id="ARBA00006484"/>
    </source>
</evidence>
<dbReference type="SUPFAM" id="SSF51735">
    <property type="entry name" value="NAD(P)-binding Rossmann-fold domains"/>
    <property type="match status" value="1"/>
</dbReference>
<comment type="caution">
    <text evidence="4">The sequence shown here is derived from an EMBL/GenBank/DDBJ whole genome shotgun (WGS) entry which is preliminary data.</text>
</comment>
<dbReference type="PROSITE" id="PS00061">
    <property type="entry name" value="ADH_SHORT"/>
    <property type="match status" value="1"/>
</dbReference>
<evidence type="ECO:0000256" key="2">
    <source>
        <dbReference type="ARBA" id="ARBA00023002"/>
    </source>
</evidence>